<dbReference type="EMBL" id="QEWP01000029">
    <property type="protein sequence ID" value="PWD97649.1"/>
    <property type="molecule type" value="Genomic_DNA"/>
</dbReference>
<reference evidence="1 2" key="1">
    <citation type="submission" date="2018-05" db="EMBL/GenBank/DDBJ databases">
        <title>Marinilabilia rubrum sp. nov., isolated from saltern sediment.</title>
        <authorList>
            <person name="Zhang R."/>
        </authorList>
    </citation>
    <scope>NUCLEOTIDE SEQUENCE [LARGE SCALE GENOMIC DNA]</scope>
    <source>
        <strain evidence="1 2">WTE16</strain>
    </source>
</reference>
<comment type="caution">
    <text evidence="1">The sequence shown here is derived from an EMBL/GenBank/DDBJ whole genome shotgun (WGS) entry which is preliminary data.</text>
</comment>
<dbReference type="AlphaFoldDB" id="A0A2U2B3L2"/>
<dbReference type="RefSeq" id="WP_109266186.1">
    <property type="nucleotide sequence ID" value="NZ_QEWP01000029.1"/>
</dbReference>
<gene>
    <name evidence="1" type="ORF">DDZ16_19640</name>
</gene>
<protein>
    <recommendedName>
        <fullName evidence="3">Pentapeptide repeat-containing protein</fullName>
    </recommendedName>
</protein>
<accession>A0A2U2B3L2</accession>
<sequence>MLILFQNRGLAFLFLLFVVLPGCVAVGPLSPKKLKSDKNIVVRGESFTEDVDLTEILEFSPSVPGVMKAVVHGNLVFEKCNFYQFVTHAKKDGKEYVVEFKGDLVFDECLFRDTVNFDYLTVNGDFYAGKSEFMGPADFNYTWFKGRNTLFSNSVFYQDARFNKTIFENRAHFFKAGFKKAALFQAAVFKGRAFWGAATFDGYAEFAQSRFLQDLNMSKSRLNDRSNFGGMYVVMDAIFNNMHFEKMADFSKCVFFQSPEFSDTEFKEGQKGVNEE</sequence>
<name>A0A2U2B3L2_9BACT</name>
<evidence type="ECO:0000313" key="1">
    <source>
        <dbReference type="EMBL" id="PWD97649.1"/>
    </source>
</evidence>
<evidence type="ECO:0000313" key="2">
    <source>
        <dbReference type="Proteomes" id="UP000244956"/>
    </source>
</evidence>
<proteinExistence type="predicted"/>
<dbReference type="OrthoDB" id="1123130at2"/>
<keyword evidence="2" id="KW-1185">Reference proteome</keyword>
<organism evidence="1 2">
    <name type="scientific">Marinilabilia rubra</name>
    <dbReference type="NCBI Taxonomy" id="2162893"/>
    <lineage>
        <taxon>Bacteria</taxon>
        <taxon>Pseudomonadati</taxon>
        <taxon>Bacteroidota</taxon>
        <taxon>Bacteroidia</taxon>
        <taxon>Marinilabiliales</taxon>
        <taxon>Marinilabiliaceae</taxon>
        <taxon>Marinilabilia</taxon>
    </lineage>
</organism>
<dbReference type="Proteomes" id="UP000244956">
    <property type="component" value="Unassembled WGS sequence"/>
</dbReference>
<evidence type="ECO:0008006" key="3">
    <source>
        <dbReference type="Google" id="ProtNLM"/>
    </source>
</evidence>